<dbReference type="EMBL" id="PDCK01000045">
    <property type="protein sequence ID" value="PRQ21359.1"/>
    <property type="molecule type" value="Genomic_DNA"/>
</dbReference>
<dbReference type="PROSITE" id="PS00760">
    <property type="entry name" value="SPASE_I_2"/>
    <property type="match status" value="1"/>
</dbReference>
<feature type="domain" description="Peptidase S26" evidence="2">
    <location>
        <begin position="10"/>
        <end position="92"/>
    </location>
</feature>
<dbReference type="AlphaFoldDB" id="A0A2P6PHG8"/>
<dbReference type="GO" id="GO:0010027">
    <property type="term" value="P:thylakoid membrane organization"/>
    <property type="evidence" value="ECO:0007669"/>
    <property type="project" value="TreeGrafter"/>
</dbReference>
<evidence type="ECO:0000313" key="3">
    <source>
        <dbReference type="EMBL" id="PRQ21359.1"/>
    </source>
</evidence>
<dbReference type="InterPro" id="IPR019757">
    <property type="entry name" value="Pept_S26A_signal_pept_1_Lys-AS"/>
</dbReference>
<dbReference type="STRING" id="74649.A0A2P6PHG8"/>
<comment type="caution">
    <text evidence="3">The sequence shown here is derived from an EMBL/GenBank/DDBJ whole genome shotgun (WGS) entry which is preliminary data.</text>
</comment>
<gene>
    <name evidence="3" type="ORF">RchiOBHm_Chr7g0238341</name>
</gene>
<keyword evidence="4" id="KW-1185">Reference proteome</keyword>
<dbReference type="SUPFAM" id="SSF51306">
    <property type="entry name" value="LexA/Signal peptidase"/>
    <property type="match status" value="1"/>
</dbReference>
<dbReference type="Proteomes" id="UP000238479">
    <property type="component" value="Chromosome 7"/>
</dbReference>
<dbReference type="PANTHER" id="PTHR43390">
    <property type="entry name" value="SIGNAL PEPTIDASE I"/>
    <property type="match status" value="1"/>
</dbReference>
<dbReference type="EC" id="3.4.21.89" evidence="3"/>
<dbReference type="Gene3D" id="2.10.109.10">
    <property type="entry name" value="Umud Fragment, subunit A"/>
    <property type="match status" value="1"/>
</dbReference>
<dbReference type="GO" id="GO:0009535">
    <property type="term" value="C:chloroplast thylakoid membrane"/>
    <property type="evidence" value="ECO:0007669"/>
    <property type="project" value="TreeGrafter"/>
</dbReference>
<keyword evidence="1 3" id="KW-0378">Hydrolase</keyword>
<dbReference type="InterPro" id="IPR000223">
    <property type="entry name" value="Pept_S26A_signal_pept_1"/>
</dbReference>
<reference evidence="3 4" key="1">
    <citation type="journal article" date="2018" name="Nat. Genet.">
        <title>The Rosa genome provides new insights in the design of modern roses.</title>
        <authorList>
            <person name="Bendahmane M."/>
        </authorList>
    </citation>
    <scope>NUCLEOTIDE SEQUENCE [LARGE SCALE GENOMIC DNA]</scope>
    <source>
        <strain evidence="4">cv. Old Blush</strain>
    </source>
</reference>
<dbReference type="GO" id="GO:0006465">
    <property type="term" value="P:signal peptide processing"/>
    <property type="evidence" value="ECO:0007669"/>
    <property type="project" value="InterPro"/>
</dbReference>
<dbReference type="Gramene" id="PRQ21359">
    <property type="protein sequence ID" value="PRQ21359"/>
    <property type="gene ID" value="RchiOBHm_Chr7g0238341"/>
</dbReference>
<dbReference type="InterPro" id="IPR036286">
    <property type="entry name" value="LexA/Signal_pep-like_sf"/>
</dbReference>
<evidence type="ECO:0000313" key="4">
    <source>
        <dbReference type="Proteomes" id="UP000238479"/>
    </source>
</evidence>
<organism evidence="3 4">
    <name type="scientific">Rosa chinensis</name>
    <name type="common">China rose</name>
    <dbReference type="NCBI Taxonomy" id="74649"/>
    <lineage>
        <taxon>Eukaryota</taxon>
        <taxon>Viridiplantae</taxon>
        <taxon>Streptophyta</taxon>
        <taxon>Embryophyta</taxon>
        <taxon>Tracheophyta</taxon>
        <taxon>Spermatophyta</taxon>
        <taxon>Magnoliopsida</taxon>
        <taxon>eudicotyledons</taxon>
        <taxon>Gunneridae</taxon>
        <taxon>Pentapetalae</taxon>
        <taxon>rosids</taxon>
        <taxon>fabids</taxon>
        <taxon>Rosales</taxon>
        <taxon>Rosaceae</taxon>
        <taxon>Rosoideae</taxon>
        <taxon>Rosoideae incertae sedis</taxon>
        <taxon>Rosa</taxon>
    </lineage>
</organism>
<evidence type="ECO:0000259" key="2">
    <source>
        <dbReference type="Pfam" id="PF10502"/>
    </source>
</evidence>
<dbReference type="GO" id="GO:0004252">
    <property type="term" value="F:serine-type endopeptidase activity"/>
    <property type="evidence" value="ECO:0007669"/>
    <property type="project" value="InterPro"/>
</dbReference>
<sequence>MLLEFLGFLWFLSEKVSYLLRKPEVSYIVIFKAPPILQNFVICVVDTFSLGILCNMQEIGFSSGDVFIKRIVARGGDYVEVHDGKLLVNGEIENEDNFCLACVWQMHPQSRDVMCLMSVNVVLIVLIIHPQSNHIEIEL</sequence>
<dbReference type="Pfam" id="PF10502">
    <property type="entry name" value="Peptidase_S26"/>
    <property type="match status" value="1"/>
</dbReference>
<accession>A0A2P6PHG8</accession>
<dbReference type="GO" id="GO:0009003">
    <property type="term" value="F:signal peptidase activity"/>
    <property type="evidence" value="ECO:0007669"/>
    <property type="project" value="UniProtKB-EC"/>
</dbReference>
<dbReference type="PANTHER" id="PTHR43390:SF2">
    <property type="entry name" value="THYLAKOIDAL PROCESSING PEPTIDASE 2, CHLOROPLASTIC-RELATED"/>
    <property type="match status" value="1"/>
</dbReference>
<proteinExistence type="predicted"/>
<evidence type="ECO:0000256" key="1">
    <source>
        <dbReference type="ARBA" id="ARBA00022801"/>
    </source>
</evidence>
<protein>
    <submittedName>
        <fullName evidence="3">Putative signal peptidase I</fullName>
        <ecNumber evidence="3">3.4.21.89</ecNumber>
    </submittedName>
</protein>
<name>A0A2P6PHG8_ROSCH</name>
<dbReference type="InterPro" id="IPR019533">
    <property type="entry name" value="Peptidase_S26"/>
</dbReference>